<feature type="domain" description="C2H2-type" evidence="9">
    <location>
        <begin position="212"/>
        <end position="241"/>
    </location>
</feature>
<comment type="caution">
    <text evidence="10">The sequence shown here is derived from an EMBL/GenBank/DDBJ whole genome shotgun (WGS) entry which is preliminary data.</text>
</comment>
<feature type="domain" description="C2H2-type" evidence="9">
    <location>
        <begin position="242"/>
        <end position="271"/>
    </location>
</feature>
<dbReference type="Proteomes" id="UP001497623">
    <property type="component" value="Unassembled WGS sequence"/>
</dbReference>
<evidence type="ECO:0000256" key="5">
    <source>
        <dbReference type="ARBA" id="ARBA00023015"/>
    </source>
</evidence>
<evidence type="ECO:0000313" key="11">
    <source>
        <dbReference type="Proteomes" id="UP001497623"/>
    </source>
</evidence>
<evidence type="ECO:0000256" key="8">
    <source>
        <dbReference type="SAM" id="MobiDB-lite"/>
    </source>
</evidence>
<evidence type="ECO:0000256" key="4">
    <source>
        <dbReference type="ARBA" id="ARBA00022833"/>
    </source>
</evidence>
<keyword evidence="6" id="KW-0804">Transcription</keyword>
<feature type="compositionally biased region" description="Polar residues" evidence="8">
    <location>
        <begin position="8"/>
        <end position="18"/>
    </location>
</feature>
<evidence type="ECO:0000256" key="2">
    <source>
        <dbReference type="ARBA" id="ARBA00022737"/>
    </source>
</evidence>
<evidence type="ECO:0000256" key="7">
    <source>
        <dbReference type="PROSITE-ProRule" id="PRU00042"/>
    </source>
</evidence>
<sequence length="297" mass="33559">MDEILSEFNEQQQQQHSPVQMCHSPDQQQMCPSPVALCPSPVQLLPENEAPRDYSKIASAPLPSMPFTKQEYEHVVPQQHLPQQMSPQHQYQHLPPQMSPQSMSMGQQLYGMVPQPGSSPEYPGYTQQYYTTHTVTSGTHGAVHGGLHSTFGSMYQYWGGTGVVLTPPSSPHNSGVVSAPVLCPPAVPAPTNSLTSAARPRRRRARRRVIIHHCPQPSCTKTYTKSSHLKAHLRTHTGEKPYMCKWKGCGWKFARSDELTRHYRKHTGDRPFQCRLCERAFSRSDHLSLHMKRHIII</sequence>
<dbReference type="GO" id="GO:0008270">
    <property type="term" value="F:zinc ion binding"/>
    <property type="evidence" value="ECO:0007669"/>
    <property type="project" value="UniProtKB-KW"/>
</dbReference>
<dbReference type="AlphaFoldDB" id="A0AAV2SAJ1"/>
<dbReference type="GO" id="GO:0000981">
    <property type="term" value="F:DNA-binding transcription factor activity, RNA polymerase II-specific"/>
    <property type="evidence" value="ECO:0007669"/>
    <property type="project" value="TreeGrafter"/>
</dbReference>
<feature type="domain" description="C2H2-type" evidence="9">
    <location>
        <begin position="272"/>
        <end position="294"/>
    </location>
</feature>
<dbReference type="PROSITE" id="PS00028">
    <property type="entry name" value="ZINC_FINGER_C2H2_1"/>
    <property type="match status" value="3"/>
</dbReference>
<dbReference type="GO" id="GO:0000978">
    <property type="term" value="F:RNA polymerase II cis-regulatory region sequence-specific DNA binding"/>
    <property type="evidence" value="ECO:0007669"/>
    <property type="project" value="TreeGrafter"/>
</dbReference>
<dbReference type="Gene3D" id="3.30.160.60">
    <property type="entry name" value="Classic Zinc Finger"/>
    <property type="match status" value="3"/>
</dbReference>
<dbReference type="PANTHER" id="PTHR23235">
    <property type="entry name" value="KRUEPPEL-LIKE TRANSCRIPTION FACTOR"/>
    <property type="match status" value="1"/>
</dbReference>
<dbReference type="EMBL" id="CAXKWB010056834">
    <property type="protein sequence ID" value="CAL4178820.1"/>
    <property type="molecule type" value="Genomic_DNA"/>
</dbReference>
<reference evidence="10 11" key="1">
    <citation type="submission" date="2024-05" db="EMBL/GenBank/DDBJ databases">
        <authorList>
            <person name="Wallberg A."/>
        </authorList>
    </citation>
    <scope>NUCLEOTIDE SEQUENCE [LARGE SCALE GENOMIC DNA]</scope>
</reference>
<accession>A0AAV2SAJ1</accession>
<dbReference type="FunFam" id="3.30.160.60:FF:000032">
    <property type="entry name" value="Krueppel-like factor 4"/>
    <property type="match status" value="1"/>
</dbReference>
<dbReference type="SUPFAM" id="SSF57667">
    <property type="entry name" value="beta-beta-alpha zinc fingers"/>
    <property type="match status" value="2"/>
</dbReference>
<evidence type="ECO:0000256" key="6">
    <source>
        <dbReference type="ARBA" id="ARBA00023163"/>
    </source>
</evidence>
<dbReference type="InterPro" id="IPR013087">
    <property type="entry name" value="Znf_C2H2_type"/>
</dbReference>
<feature type="region of interest" description="Disordered" evidence="8">
    <location>
        <begin position="1"/>
        <end position="28"/>
    </location>
</feature>
<evidence type="ECO:0000256" key="1">
    <source>
        <dbReference type="ARBA" id="ARBA00022723"/>
    </source>
</evidence>
<feature type="non-terminal residue" evidence="10">
    <location>
        <position position="297"/>
    </location>
</feature>
<dbReference type="InterPro" id="IPR036236">
    <property type="entry name" value="Znf_C2H2_sf"/>
</dbReference>
<keyword evidence="5" id="KW-0805">Transcription regulation</keyword>
<organism evidence="10 11">
    <name type="scientific">Meganyctiphanes norvegica</name>
    <name type="common">Northern krill</name>
    <name type="synonym">Thysanopoda norvegica</name>
    <dbReference type="NCBI Taxonomy" id="48144"/>
    <lineage>
        <taxon>Eukaryota</taxon>
        <taxon>Metazoa</taxon>
        <taxon>Ecdysozoa</taxon>
        <taxon>Arthropoda</taxon>
        <taxon>Crustacea</taxon>
        <taxon>Multicrustacea</taxon>
        <taxon>Malacostraca</taxon>
        <taxon>Eumalacostraca</taxon>
        <taxon>Eucarida</taxon>
        <taxon>Euphausiacea</taxon>
        <taxon>Euphausiidae</taxon>
        <taxon>Meganyctiphanes</taxon>
    </lineage>
</organism>
<keyword evidence="1" id="KW-0479">Metal-binding</keyword>
<dbReference type="PANTHER" id="PTHR23235:SF158">
    <property type="entry name" value="C2H2-TYPE DOMAIN-CONTAINING PROTEIN"/>
    <property type="match status" value="1"/>
</dbReference>
<evidence type="ECO:0000256" key="3">
    <source>
        <dbReference type="ARBA" id="ARBA00022771"/>
    </source>
</evidence>
<keyword evidence="2" id="KW-0677">Repeat</keyword>
<keyword evidence="4" id="KW-0862">Zinc</keyword>
<dbReference type="Pfam" id="PF00096">
    <property type="entry name" value="zf-C2H2"/>
    <property type="match status" value="3"/>
</dbReference>
<dbReference type="PROSITE" id="PS50157">
    <property type="entry name" value="ZINC_FINGER_C2H2_2"/>
    <property type="match status" value="3"/>
</dbReference>
<gene>
    <name evidence="10" type="ORF">MNOR_LOCUS35072</name>
</gene>
<name>A0AAV2SAJ1_MEGNR</name>
<evidence type="ECO:0000313" key="10">
    <source>
        <dbReference type="EMBL" id="CAL4178820.1"/>
    </source>
</evidence>
<dbReference type="SMART" id="SM00355">
    <property type="entry name" value="ZnF_C2H2"/>
    <property type="match status" value="3"/>
</dbReference>
<evidence type="ECO:0000259" key="9">
    <source>
        <dbReference type="PROSITE" id="PS50157"/>
    </source>
</evidence>
<protein>
    <recommendedName>
        <fullName evidence="9">C2H2-type domain-containing protein</fullName>
    </recommendedName>
</protein>
<keyword evidence="11" id="KW-1185">Reference proteome</keyword>
<proteinExistence type="predicted"/>
<keyword evidence="3 7" id="KW-0863">Zinc-finger</keyword>